<dbReference type="Gene3D" id="3.90.1150.10">
    <property type="entry name" value="Aspartate Aminotransferase, domain 1"/>
    <property type="match status" value="1"/>
</dbReference>
<dbReference type="InterPro" id="IPR015424">
    <property type="entry name" value="PyrdxlP-dep_Trfase"/>
</dbReference>
<dbReference type="GO" id="GO:0008483">
    <property type="term" value="F:transaminase activity"/>
    <property type="evidence" value="ECO:0007669"/>
    <property type="project" value="UniProtKB-KW"/>
</dbReference>
<dbReference type="GO" id="GO:0000271">
    <property type="term" value="P:polysaccharide biosynthetic process"/>
    <property type="evidence" value="ECO:0007669"/>
    <property type="project" value="TreeGrafter"/>
</dbReference>
<sequence length="359" mass="39293">MKIPYSVPHLCGNEEKYVADAVRSTWISGGKYVTQLETWLSDNLLTKHALVVSNGTTALHLAFLGLGIKAGDEVIVPGFAFMAAANVLINIGAVPVFADVDYSTWCITAESIEAKITNKTKAIVPIHTYGNVCSMETINEFGILVIEDGAEALFSKYKGKYCGTFGDVGTFSMHATKTITTGEGGFVICDNDDVAQLMATIRSHGLPTRGCYNHVLAGHNFRLTNMQAALGCAQVENVNNVISERRRVFDTYKVFLEDKEGIRLQQYSSDVDPVVWATAVSLDTRTFPQGRDRVIAQLSEFGVETRPGFVSSSRLRYFERHSVPVSEMLGDSVISFPTYPSLSNNDIADICECLLSVRS</sequence>
<accession>A0A6M3IW97</accession>
<dbReference type="Gene3D" id="3.40.640.10">
    <property type="entry name" value="Type I PLP-dependent aspartate aminotransferase-like (Major domain)"/>
    <property type="match status" value="1"/>
</dbReference>
<protein>
    <submittedName>
        <fullName evidence="1">Putative DegT/DnrJ/EryC1/StrS aminotransferase family protein</fullName>
    </submittedName>
</protein>
<keyword evidence="1" id="KW-0032">Aminotransferase</keyword>
<dbReference type="PIRSF" id="PIRSF000390">
    <property type="entry name" value="PLP_StrS"/>
    <property type="match status" value="1"/>
</dbReference>
<dbReference type="CDD" id="cd00616">
    <property type="entry name" value="AHBA_syn"/>
    <property type="match status" value="1"/>
</dbReference>
<dbReference type="InterPro" id="IPR015422">
    <property type="entry name" value="PyrdxlP-dep_Trfase_small"/>
</dbReference>
<dbReference type="InterPro" id="IPR000653">
    <property type="entry name" value="DegT/StrS_aminotransferase"/>
</dbReference>
<reference evidence="1" key="1">
    <citation type="submission" date="2020-03" db="EMBL/GenBank/DDBJ databases">
        <title>The deep terrestrial virosphere.</title>
        <authorList>
            <person name="Holmfeldt K."/>
            <person name="Nilsson E."/>
            <person name="Simone D."/>
            <person name="Lopez-Fernandez M."/>
            <person name="Wu X."/>
            <person name="de Brujin I."/>
            <person name="Lundin D."/>
            <person name="Andersson A."/>
            <person name="Bertilsson S."/>
            <person name="Dopson M."/>
        </authorList>
    </citation>
    <scope>NUCLEOTIDE SEQUENCE</scope>
    <source>
        <strain evidence="1">MM415B00949</strain>
    </source>
</reference>
<dbReference type="Pfam" id="PF01041">
    <property type="entry name" value="DegT_DnrJ_EryC1"/>
    <property type="match status" value="1"/>
</dbReference>
<proteinExistence type="predicted"/>
<evidence type="ECO:0000313" key="1">
    <source>
        <dbReference type="EMBL" id="QJA61381.1"/>
    </source>
</evidence>
<dbReference type="PANTHER" id="PTHR30244:SF34">
    <property type="entry name" value="DTDP-4-AMINO-4,6-DIDEOXYGALACTOSE TRANSAMINASE"/>
    <property type="match status" value="1"/>
</dbReference>
<organism evidence="1">
    <name type="scientific">viral metagenome</name>
    <dbReference type="NCBI Taxonomy" id="1070528"/>
    <lineage>
        <taxon>unclassified sequences</taxon>
        <taxon>metagenomes</taxon>
        <taxon>organismal metagenomes</taxon>
    </lineage>
</organism>
<dbReference type="PANTHER" id="PTHR30244">
    <property type="entry name" value="TRANSAMINASE"/>
    <property type="match status" value="1"/>
</dbReference>
<dbReference type="GO" id="GO:0030170">
    <property type="term" value="F:pyridoxal phosphate binding"/>
    <property type="evidence" value="ECO:0007669"/>
    <property type="project" value="TreeGrafter"/>
</dbReference>
<dbReference type="InterPro" id="IPR015421">
    <property type="entry name" value="PyrdxlP-dep_Trfase_major"/>
</dbReference>
<dbReference type="SUPFAM" id="SSF53383">
    <property type="entry name" value="PLP-dependent transferases"/>
    <property type="match status" value="1"/>
</dbReference>
<gene>
    <name evidence="1" type="ORF">MM415B00949_0005</name>
</gene>
<dbReference type="EMBL" id="MT141440">
    <property type="protein sequence ID" value="QJA61381.1"/>
    <property type="molecule type" value="Genomic_DNA"/>
</dbReference>
<dbReference type="AlphaFoldDB" id="A0A6M3IW97"/>
<keyword evidence="1" id="KW-0808">Transferase</keyword>
<name>A0A6M3IW97_9ZZZZ</name>